<dbReference type="SUPFAM" id="SSF82689">
    <property type="entry name" value="Mechanosensitive channel protein MscS (YggB), C-terminal domain"/>
    <property type="match status" value="1"/>
</dbReference>
<dbReference type="InterPro" id="IPR023408">
    <property type="entry name" value="MscS_beta-dom_sf"/>
</dbReference>
<dbReference type="GO" id="GO:0005886">
    <property type="term" value="C:plasma membrane"/>
    <property type="evidence" value="ECO:0007669"/>
    <property type="project" value="UniProtKB-SubCell"/>
</dbReference>
<evidence type="ECO:0000313" key="10">
    <source>
        <dbReference type="EMBL" id="MBC2606574.1"/>
    </source>
</evidence>
<dbReference type="Gene3D" id="2.30.30.60">
    <property type="match status" value="1"/>
</dbReference>
<evidence type="ECO:0000256" key="3">
    <source>
        <dbReference type="ARBA" id="ARBA00022475"/>
    </source>
</evidence>
<dbReference type="InterPro" id="IPR011066">
    <property type="entry name" value="MscS_channel_C_sf"/>
</dbReference>
<accession>A0A7X1E8P7</accession>
<name>A0A7X1E8P7_9BACT</name>
<feature type="transmembrane region" description="Helical" evidence="7">
    <location>
        <begin position="132"/>
        <end position="150"/>
    </location>
</feature>
<keyword evidence="6 7" id="KW-0472">Membrane</keyword>
<dbReference type="PANTHER" id="PTHR30347">
    <property type="entry name" value="POTASSIUM CHANNEL RELATED"/>
    <property type="match status" value="1"/>
</dbReference>
<dbReference type="InterPro" id="IPR049278">
    <property type="entry name" value="MS_channel_C"/>
</dbReference>
<dbReference type="SUPFAM" id="SSF50182">
    <property type="entry name" value="Sm-like ribonucleoproteins"/>
    <property type="match status" value="1"/>
</dbReference>
<evidence type="ECO:0000259" key="9">
    <source>
        <dbReference type="Pfam" id="PF21082"/>
    </source>
</evidence>
<dbReference type="Proteomes" id="UP000526501">
    <property type="component" value="Unassembled WGS sequence"/>
</dbReference>
<feature type="transmembrane region" description="Helical" evidence="7">
    <location>
        <begin position="245"/>
        <end position="264"/>
    </location>
</feature>
<dbReference type="RefSeq" id="WP_185660444.1">
    <property type="nucleotide sequence ID" value="NZ_CAWPOO010000012.1"/>
</dbReference>
<evidence type="ECO:0000256" key="4">
    <source>
        <dbReference type="ARBA" id="ARBA00022692"/>
    </source>
</evidence>
<dbReference type="InterPro" id="IPR006685">
    <property type="entry name" value="MscS_channel_2nd"/>
</dbReference>
<evidence type="ECO:0000256" key="1">
    <source>
        <dbReference type="ARBA" id="ARBA00004651"/>
    </source>
</evidence>
<protein>
    <submittedName>
        <fullName evidence="10">Mechanosensitive ion channel</fullName>
    </submittedName>
</protein>
<dbReference type="Gene3D" id="1.10.287.1260">
    <property type="match status" value="1"/>
</dbReference>
<organism evidence="10 11">
    <name type="scientific">Pelagicoccus albus</name>
    <dbReference type="NCBI Taxonomy" id="415222"/>
    <lineage>
        <taxon>Bacteria</taxon>
        <taxon>Pseudomonadati</taxon>
        <taxon>Verrucomicrobiota</taxon>
        <taxon>Opitutia</taxon>
        <taxon>Puniceicoccales</taxon>
        <taxon>Pelagicoccaceae</taxon>
        <taxon>Pelagicoccus</taxon>
    </lineage>
</organism>
<dbReference type="EMBL" id="JACHVC010000012">
    <property type="protein sequence ID" value="MBC2606574.1"/>
    <property type="molecule type" value="Genomic_DNA"/>
</dbReference>
<dbReference type="PANTHER" id="PTHR30347:SF1">
    <property type="entry name" value="MECHANOSENSITIVE CHANNEL MSCK"/>
    <property type="match status" value="1"/>
</dbReference>
<feature type="transmembrane region" description="Helical" evidence="7">
    <location>
        <begin position="41"/>
        <end position="62"/>
    </location>
</feature>
<dbReference type="Pfam" id="PF00924">
    <property type="entry name" value="MS_channel_2nd"/>
    <property type="match status" value="1"/>
</dbReference>
<feature type="domain" description="Mechanosensitive ion channel MscS" evidence="8">
    <location>
        <begin position="291"/>
        <end position="356"/>
    </location>
</feature>
<keyword evidence="4 7" id="KW-0812">Transmembrane</keyword>
<dbReference type="AlphaFoldDB" id="A0A7X1E8P7"/>
<feature type="transmembrane region" description="Helical" evidence="7">
    <location>
        <begin position="162"/>
        <end position="182"/>
    </location>
</feature>
<evidence type="ECO:0000259" key="8">
    <source>
        <dbReference type="Pfam" id="PF00924"/>
    </source>
</evidence>
<evidence type="ECO:0000256" key="2">
    <source>
        <dbReference type="ARBA" id="ARBA00008017"/>
    </source>
</evidence>
<evidence type="ECO:0000256" key="5">
    <source>
        <dbReference type="ARBA" id="ARBA00022989"/>
    </source>
</evidence>
<comment type="caution">
    <text evidence="10">The sequence shown here is derived from an EMBL/GenBank/DDBJ whole genome shotgun (WGS) entry which is preliminary data.</text>
</comment>
<proteinExistence type="inferred from homology"/>
<dbReference type="InterPro" id="IPR011014">
    <property type="entry name" value="MscS_channel_TM-2"/>
</dbReference>
<gene>
    <name evidence="10" type="ORF">H5P27_11020</name>
</gene>
<dbReference type="InterPro" id="IPR010920">
    <property type="entry name" value="LSM_dom_sf"/>
</dbReference>
<dbReference type="Pfam" id="PF21082">
    <property type="entry name" value="MS_channel_3rd"/>
    <property type="match status" value="1"/>
</dbReference>
<dbReference type="Gene3D" id="3.30.70.100">
    <property type="match status" value="1"/>
</dbReference>
<comment type="similarity">
    <text evidence="2">Belongs to the MscS (TC 1.A.23) family.</text>
</comment>
<evidence type="ECO:0000256" key="6">
    <source>
        <dbReference type="ARBA" id="ARBA00023136"/>
    </source>
</evidence>
<dbReference type="SUPFAM" id="SSF82861">
    <property type="entry name" value="Mechanosensitive channel protein MscS (YggB), transmembrane region"/>
    <property type="match status" value="1"/>
</dbReference>
<feature type="transmembrane region" description="Helical" evidence="7">
    <location>
        <begin position="202"/>
        <end position="224"/>
    </location>
</feature>
<evidence type="ECO:0000256" key="7">
    <source>
        <dbReference type="SAM" id="Phobius"/>
    </source>
</evidence>
<keyword evidence="3" id="KW-1003">Cell membrane</keyword>
<keyword evidence="11" id="KW-1185">Reference proteome</keyword>
<keyword evidence="5 7" id="KW-1133">Transmembrane helix</keyword>
<feature type="domain" description="Mechanosensitive ion channel MscS C-terminal" evidence="9">
    <location>
        <begin position="364"/>
        <end position="448"/>
    </location>
</feature>
<reference evidence="10 11" key="1">
    <citation type="submission" date="2020-07" db="EMBL/GenBank/DDBJ databases">
        <authorList>
            <person name="Feng X."/>
        </authorList>
    </citation>
    <scope>NUCLEOTIDE SEQUENCE [LARGE SCALE GENOMIC DNA]</scope>
    <source>
        <strain evidence="10 11">JCM23202</strain>
    </source>
</reference>
<dbReference type="GO" id="GO:0008381">
    <property type="term" value="F:mechanosensitive monoatomic ion channel activity"/>
    <property type="evidence" value="ECO:0007669"/>
    <property type="project" value="UniProtKB-ARBA"/>
</dbReference>
<sequence>MCLFSVLLASTEGMPVWLQRSFEFVEPYWVSTREALIGEDLLLQAGVVVGVLALSWLLLIVMRPLFKRLTSTISKRDDWVEGAVGWVSANLLRFLTAGLLWAVSLWFDARNEALAVTQSVEEAATVVAKNYILIRAVASISTLLLLYRAVPAKFRDRPYFRVMIWAISLVLVMNLLGIWEGISEGLDRILLLPIADSESTRVTALTILKGIFVLLILIPLASWFMRFGEGRVKKTPSLTPALQMLVIKVLKALVIVGAVLFGISSMGIDLSALAFLGGAVGLGLGFGFQKVVSNLISGVILLSDRSIKPGDVIEVDNTYGWINKLSARYVSVITRDGMEHLIPNETLITEKVTNWSFSDDMVRVRVPFGVSYHSDIHKVMELAIEAGKSTNRVLPDKEPVCWLLGFGDSSVDFELRVWIRDPANGLNNLRSAIYVKLWDSFKEHQIEIPFPQRDLNLRGGAPIEVIMKQQATQQVEQGGE</sequence>
<feature type="transmembrane region" description="Helical" evidence="7">
    <location>
        <begin position="83"/>
        <end position="107"/>
    </location>
</feature>
<comment type="subcellular location">
    <subcellularLocation>
        <location evidence="1">Cell membrane</location>
        <topology evidence="1">Multi-pass membrane protein</topology>
    </subcellularLocation>
</comment>
<evidence type="ECO:0000313" key="11">
    <source>
        <dbReference type="Proteomes" id="UP000526501"/>
    </source>
</evidence>
<dbReference type="InterPro" id="IPR052702">
    <property type="entry name" value="MscS-like_channel"/>
</dbReference>